<gene>
    <name evidence="1" type="ORF">GCM10011343_15760</name>
</gene>
<comment type="caution">
    <text evidence="1">The sequence shown here is derived from an EMBL/GenBank/DDBJ whole genome shotgun (WGS) entry which is preliminary data.</text>
</comment>
<evidence type="ECO:0008006" key="3">
    <source>
        <dbReference type="Google" id="ProtNLM"/>
    </source>
</evidence>
<accession>A0A916Y1M3</accession>
<dbReference type="RefSeq" id="WP_188362014.1">
    <property type="nucleotide sequence ID" value="NZ_BMFG01000005.1"/>
</dbReference>
<dbReference type="AlphaFoldDB" id="A0A916Y1M3"/>
<dbReference type="EMBL" id="BMFG01000005">
    <property type="protein sequence ID" value="GGD26382.1"/>
    <property type="molecule type" value="Genomic_DNA"/>
</dbReference>
<dbReference type="Gene3D" id="1.10.30.50">
    <property type="match status" value="1"/>
</dbReference>
<proteinExistence type="predicted"/>
<protein>
    <recommendedName>
        <fullName evidence="3">HNH nuclease domain-containing protein</fullName>
    </recommendedName>
</protein>
<dbReference type="Proteomes" id="UP000625735">
    <property type="component" value="Unassembled WGS sequence"/>
</dbReference>
<name>A0A916Y1M3_9FLAO</name>
<organism evidence="1 2">
    <name type="scientific">Flavobacterium orientale</name>
    <dbReference type="NCBI Taxonomy" id="1756020"/>
    <lineage>
        <taxon>Bacteria</taxon>
        <taxon>Pseudomonadati</taxon>
        <taxon>Bacteroidota</taxon>
        <taxon>Flavobacteriia</taxon>
        <taxon>Flavobacteriales</taxon>
        <taxon>Flavobacteriaceae</taxon>
        <taxon>Flavobacterium</taxon>
    </lineage>
</organism>
<evidence type="ECO:0000313" key="2">
    <source>
        <dbReference type="Proteomes" id="UP000625735"/>
    </source>
</evidence>
<evidence type="ECO:0000313" key="1">
    <source>
        <dbReference type="EMBL" id="GGD26382.1"/>
    </source>
</evidence>
<keyword evidence="2" id="KW-1185">Reference proteome</keyword>
<sequence length="328" mass="38534">MIYINSNDAKIKSALNFHINGLFSILKRRVSRCTNSDIRNFLSDGNLMIFLQGNPDEIQGLNNQFYSSITNYTFNGYNDFRLNIDKEPKSRAEKCNVTKYRTLHLLIETIFNYETSFSKKTTKYSTYNLAKNLDINTCVYCNRMYTKTVFTPDKLTRPEFDHWFPKSKYPLLALSFYNLIPSCHICNSSLKGATNLNLNEYLHPYIDDEKTINNDIKFSYYNKSLNTYGFKMNTLSSKGKNTIEAFKIKEIYETHEEEIKELRRIRDVYSDSYLQKLSTLYKGIISQDEVYRLAFGVYIEEAKFEKRPLSKMKKDILIELGIITKNEK</sequence>
<reference evidence="1" key="1">
    <citation type="journal article" date="2014" name="Int. J. Syst. Evol. Microbiol.">
        <title>Complete genome sequence of Corynebacterium casei LMG S-19264T (=DSM 44701T), isolated from a smear-ripened cheese.</title>
        <authorList>
            <consortium name="US DOE Joint Genome Institute (JGI-PGF)"/>
            <person name="Walter F."/>
            <person name="Albersmeier A."/>
            <person name="Kalinowski J."/>
            <person name="Ruckert C."/>
        </authorList>
    </citation>
    <scope>NUCLEOTIDE SEQUENCE</scope>
    <source>
        <strain evidence="1">CGMCC 1.12506</strain>
    </source>
</reference>
<reference evidence="1" key="2">
    <citation type="submission" date="2020-09" db="EMBL/GenBank/DDBJ databases">
        <authorList>
            <person name="Sun Q."/>
            <person name="Zhou Y."/>
        </authorList>
    </citation>
    <scope>NUCLEOTIDE SEQUENCE</scope>
    <source>
        <strain evidence="1">CGMCC 1.12506</strain>
    </source>
</reference>